<dbReference type="PANTHER" id="PTHR43399:SF4">
    <property type="entry name" value="CELL WALL-ASSOCIATED PROTEASE"/>
    <property type="match status" value="1"/>
</dbReference>
<protein>
    <submittedName>
        <fullName evidence="7">S8 family serine peptidase</fullName>
    </submittedName>
</protein>
<evidence type="ECO:0000259" key="6">
    <source>
        <dbReference type="Pfam" id="PF00082"/>
    </source>
</evidence>
<evidence type="ECO:0000313" key="7">
    <source>
        <dbReference type="EMBL" id="MFD2732296.1"/>
    </source>
</evidence>
<keyword evidence="3 5" id="KW-0378">Hydrolase</keyword>
<comment type="similarity">
    <text evidence="1 5">Belongs to the peptidase S8 family.</text>
</comment>
<proteinExistence type="inferred from homology"/>
<dbReference type="InterPro" id="IPR036852">
    <property type="entry name" value="Peptidase_S8/S53_dom_sf"/>
</dbReference>
<keyword evidence="8" id="KW-1185">Reference proteome</keyword>
<dbReference type="PANTHER" id="PTHR43399">
    <property type="entry name" value="SUBTILISIN-RELATED"/>
    <property type="match status" value="1"/>
</dbReference>
<dbReference type="PROSITE" id="PS00138">
    <property type="entry name" value="SUBTILASE_SER"/>
    <property type="match status" value="1"/>
</dbReference>
<comment type="caution">
    <text evidence="7">The sequence shown here is derived from an EMBL/GenBank/DDBJ whole genome shotgun (WGS) entry which is preliminary data.</text>
</comment>
<evidence type="ECO:0000256" key="3">
    <source>
        <dbReference type="ARBA" id="ARBA00022801"/>
    </source>
</evidence>
<dbReference type="SUPFAM" id="SSF52743">
    <property type="entry name" value="Subtilisin-like"/>
    <property type="match status" value="1"/>
</dbReference>
<gene>
    <name evidence="7" type="ORF">ACFSSE_11340</name>
</gene>
<dbReference type="InterPro" id="IPR051048">
    <property type="entry name" value="Peptidase_S8/S53_subtilisin"/>
</dbReference>
<keyword evidence="2 5" id="KW-0645">Protease</keyword>
<feature type="active site" description="Charge relay system" evidence="5">
    <location>
        <position position="285"/>
    </location>
</feature>
<dbReference type="InterPro" id="IPR000209">
    <property type="entry name" value="Peptidase_S8/S53_dom"/>
</dbReference>
<keyword evidence="4 5" id="KW-0720">Serine protease</keyword>
<feature type="active site" description="Charge relay system" evidence="5">
    <location>
        <position position="455"/>
    </location>
</feature>
<dbReference type="InterPro" id="IPR015500">
    <property type="entry name" value="Peptidase_S8_subtilisin-rel"/>
</dbReference>
<dbReference type="Proteomes" id="UP001597546">
    <property type="component" value="Unassembled WGS sequence"/>
</dbReference>
<dbReference type="PRINTS" id="PR00723">
    <property type="entry name" value="SUBTILISIN"/>
</dbReference>
<accession>A0ABW5TSN9</accession>
<sequence length="538" mass="59712">MRIINYKIKFIYLIAFLILTPIYGIAQKVDYKPNWQNLDLANDSVFGISTEKAYQELLKNKKSTTVIVAVIDGGVDIQHEDLKSVIYKNPKEKLNGKDDDKNGYADDLYGWNFLGSGNKNIEFETLELVRQINKLNRKFINTNVDSLYGKDKEDYNLLITMETDLNKKLKEANSNLAGIGGFKYVLDKMESKIGIDNLNYEGFEAFKPTEQGEAQIKKVLLNVLKDNTIDYASFKKEQIDDAYKYYNEKVNYHLNLNYNPRLAIGLNDENKFYGNTDVTGPDASHGSHVAGIIAANRDNNLGIKGVANNVKILTVRTVPNGDERDTDVAYSIIYAVDNGAKIINMSFGKGYSDNKKIVDDAVKYALSKDVLLIHAAGNENANLDVSKNYPNKFYADSTGFADAWIEIGASGAIKDETLKADFSNYGKTTVDVFAPGVAINSTTPNSNYKEESGTSMAAPVVSGLATLIRSYYPKFTALQVKQIILDSSIKVNQKIKLMVNNKSVKMMFSDLSVSGGIVNTFEALKMAESMSKSLSANN</sequence>
<feature type="domain" description="Peptidase S8/S53" evidence="6">
    <location>
        <begin position="65"/>
        <end position="488"/>
    </location>
</feature>
<evidence type="ECO:0000256" key="4">
    <source>
        <dbReference type="ARBA" id="ARBA00022825"/>
    </source>
</evidence>
<organism evidence="7 8">
    <name type="scientific">Pedobacter alpinus</name>
    <dbReference type="NCBI Taxonomy" id="1590643"/>
    <lineage>
        <taxon>Bacteria</taxon>
        <taxon>Pseudomonadati</taxon>
        <taxon>Bacteroidota</taxon>
        <taxon>Sphingobacteriia</taxon>
        <taxon>Sphingobacteriales</taxon>
        <taxon>Sphingobacteriaceae</taxon>
        <taxon>Pedobacter</taxon>
    </lineage>
</organism>
<dbReference type="PROSITE" id="PS00137">
    <property type="entry name" value="SUBTILASE_HIS"/>
    <property type="match status" value="1"/>
</dbReference>
<evidence type="ECO:0000256" key="5">
    <source>
        <dbReference type="PROSITE-ProRule" id="PRU01240"/>
    </source>
</evidence>
<dbReference type="EMBL" id="JBHULV010000038">
    <property type="protein sequence ID" value="MFD2732296.1"/>
    <property type="molecule type" value="Genomic_DNA"/>
</dbReference>
<feature type="active site" description="Charge relay system" evidence="5">
    <location>
        <position position="72"/>
    </location>
</feature>
<evidence type="ECO:0000313" key="8">
    <source>
        <dbReference type="Proteomes" id="UP001597546"/>
    </source>
</evidence>
<dbReference type="InterPro" id="IPR023828">
    <property type="entry name" value="Peptidase_S8_Ser-AS"/>
</dbReference>
<reference evidence="8" key="1">
    <citation type="journal article" date="2019" name="Int. J. Syst. Evol. Microbiol.">
        <title>The Global Catalogue of Microorganisms (GCM) 10K type strain sequencing project: providing services to taxonomists for standard genome sequencing and annotation.</title>
        <authorList>
            <consortium name="The Broad Institute Genomics Platform"/>
            <consortium name="The Broad Institute Genome Sequencing Center for Infectious Disease"/>
            <person name="Wu L."/>
            <person name="Ma J."/>
        </authorList>
    </citation>
    <scope>NUCLEOTIDE SEQUENCE [LARGE SCALE GENOMIC DNA]</scope>
    <source>
        <strain evidence="8">KCTC 42456</strain>
    </source>
</reference>
<dbReference type="PROSITE" id="PS51892">
    <property type="entry name" value="SUBTILASE"/>
    <property type="match status" value="1"/>
</dbReference>
<dbReference type="Pfam" id="PF00082">
    <property type="entry name" value="Peptidase_S8"/>
    <property type="match status" value="1"/>
</dbReference>
<dbReference type="RefSeq" id="WP_379047655.1">
    <property type="nucleotide sequence ID" value="NZ_JBHSKW010000068.1"/>
</dbReference>
<evidence type="ECO:0000256" key="1">
    <source>
        <dbReference type="ARBA" id="ARBA00011073"/>
    </source>
</evidence>
<dbReference type="InterPro" id="IPR022398">
    <property type="entry name" value="Peptidase_S8_His-AS"/>
</dbReference>
<evidence type="ECO:0000256" key="2">
    <source>
        <dbReference type="ARBA" id="ARBA00022670"/>
    </source>
</evidence>
<name>A0ABW5TSN9_9SPHI</name>
<dbReference type="Gene3D" id="3.40.50.200">
    <property type="entry name" value="Peptidase S8/S53 domain"/>
    <property type="match status" value="2"/>
</dbReference>